<accession>A0A643JT03</accession>
<protein>
    <submittedName>
        <fullName evidence="1">Uncharacterized protein</fullName>
    </submittedName>
</protein>
<sequence length="80" mass="8921">MSKQEFHGHIPHENGMVSEILDELYNSLDSEGIDLRIAEARERVTSLLEAAGLDEDLGDIRAGESIASVIDHWRSEDNTD</sequence>
<evidence type="ECO:0000313" key="1">
    <source>
        <dbReference type="EMBL" id="KAB1185383.1"/>
    </source>
</evidence>
<gene>
    <name evidence="1" type="ORF">Hfx1149_15115</name>
</gene>
<dbReference type="AlphaFoldDB" id="A0A643JT03"/>
<dbReference type="EMBL" id="VZUS01000004">
    <property type="protein sequence ID" value="KAB1185383.1"/>
    <property type="molecule type" value="Genomic_DNA"/>
</dbReference>
<comment type="caution">
    <text evidence="1">The sequence shown here is derived from an EMBL/GenBank/DDBJ whole genome shotgun (WGS) entry which is preliminary data.</text>
</comment>
<name>A0A643JT03_9EURY</name>
<dbReference type="RefSeq" id="WP_151139554.1">
    <property type="nucleotide sequence ID" value="NZ_VZUS01000004.1"/>
</dbReference>
<organism evidence="1">
    <name type="scientific">Haloferax sp. CBA1149</name>
    <dbReference type="NCBI Taxonomy" id="2650753"/>
    <lineage>
        <taxon>Archaea</taxon>
        <taxon>Methanobacteriati</taxon>
        <taxon>Methanobacteriota</taxon>
        <taxon>Stenosarchaea group</taxon>
        <taxon>Halobacteria</taxon>
        <taxon>Halobacteriales</taxon>
        <taxon>Haloferacaceae</taxon>
        <taxon>Haloferax</taxon>
    </lineage>
</organism>
<dbReference type="InterPro" id="IPR036513">
    <property type="entry name" value="STAS_dom_sf"/>
</dbReference>
<dbReference type="Gene3D" id="3.30.750.24">
    <property type="entry name" value="STAS domain"/>
    <property type="match status" value="1"/>
</dbReference>
<reference evidence="1" key="1">
    <citation type="submission" date="2019-09" db="EMBL/GenBank/DDBJ databases">
        <title>Genomic analysis of Haloferax sp. CBA1149.</title>
        <authorList>
            <person name="Roh S.W."/>
        </authorList>
    </citation>
    <scope>NUCLEOTIDE SEQUENCE</scope>
    <source>
        <strain evidence="1">CBA1149</strain>
    </source>
</reference>
<proteinExistence type="predicted"/>